<keyword evidence="5" id="KW-1185">Reference proteome</keyword>
<feature type="compositionally biased region" description="Low complexity" evidence="3">
    <location>
        <begin position="320"/>
        <end position="329"/>
    </location>
</feature>
<dbReference type="InterPro" id="IPR019734">
    <property type="entry name" value="TPR_rpt"/>
</dbReference>
<evidence type="ECO:0000256" key="2">
    <source>
        <dbReference type="ARBA" id="ARBA00022803"/>
    </source>
</evidence>
<dbReference type="Gene3D" id="1.25.40.10">
    <property type="entry name" value="Tetratricopeptide repeat domain"/>
    <property type="match status" value="1"/>
</dbReference>
<dbReference type="FunFam" id="1.25.40.10:FF:000162">
    <property type="entry name" value="CTR9 homolog, Paf1/RNA polymerase II complex component"/>
    <property type="match status" value="1"/>
</dbReference>
<feature type="compositionally biased region" description="Basic and acidic residues" evidence="3">
    <location>
        <begin position="452"/>
        <end position="463"/>
    </location>
</feature>
<dbReference type="GO" id="GO:0000993">
    <property type="term" value="F:RNA polymerase II complex binding"/>
    <property type="evidence" value="ECO:0007669"/>
    <property type="project" value="TreeGrafter"/>
</dbReference>
<dbReference type="GO" id="GO:0006368">
    <property type="term" value="P:transcription elongation by RNA polymerase II"/>
    <property type="evidence" value="ECO:0007669"/>
    <property type="project" value="TreeGrafter"/>
</dbReference>
<dbReference type="Pfam" id="PF14559">
    <property type="entry name" value="TPR_19"/>
    <property type="match status" value="1"/>
</dbReference>
<sequence>MIIRIVIMSSSIEIPLRDTEEVIELQIDQLPEGHEVLGILQREQVTLNIWIQIAVEYYRQGKHGDFVMILDASKTEANINYPNVKHDQMTALDKLSAYYVQLASKEKDKNKKRELFSKATILYTAADKIFIYDLDHLLGKAYFSLLEGDKIEHAEAQFDFVLNQSINNIPSLLGKACIAFIKKDFRGALALYKRVLRNNPKCPADVRLGMGHCFYRLGMLDKAKQCQDLLIQAQYQVARAKRLDAEEREFRCKQEKEREALKKRILEQQQKEQNEHLQRKQEHIMKRQEFVEKNKAKLRFDENEKSAKKKGCKAQDEYVSSESEGFSGEPEIKKRKGGEKGKKNKNRCISLVKKETHDNEEGKANNQRKNKESKKNNKEDSLIAKQCSRVFSKATISSSEDSESDKEKRRKTREDIDDNNPKIKRIDSDNGSESDGSTVGEKAKILLDNGSESEHNCKKEMYS</sequence>
<evidence type="ECO:0000313" key="4">
    <source>
        <dbReference type="EMBL" id="CAL1299309.1"/>
    </source>
</evidence>
<reference evidence="4 5" key="1">
    <citation type="submission" date="2024-04" db="EMBL/GenBank/DDBJ databases">
        <authorList>
            <person name="Rising A."/>
            <person name="Reimegard J."/>
            <person name="Sonavane S."/>
            <person name="Akerstrom W."/>
            <person name="Nylinder S."/>
            <person name="Hedman E."/>
            <person name="Kallberg Y."/>
        </authorList>
    </citation>
    <scope>NUCLEOTIDE SEQUENCE [LARGE SCALE GENOMIC DNA]</scope>
</reference>
<feature type="region of interest" description="Disordered" evidence="3">
    <location>
        <begin position="302"/>
        <end position="463"/>
    </location>
</feature>
<dbReference type="AlphaFoldDB" id="A0AAV2BUH2"/>
<dbReference type="SMART" id="SM00028">
    <property type="entry name" value="TPR"/>
    <property type="match status" value="2"/>
</dbReference>
<dbReference type="PANTHER" id="PTHR14027">
    <property type="entry name" value="RNA POLYMERASE-ASSOCIATED PROTEIN CTR9"/>
    <property type="match status" value="1"/>
</dbReference>
<protein>
    <submittedName>
        <fullName evidence="4">Uncharacterized protein</fullName>
    </submittedName>
</protein>
<dbReference type="InterPro" id="IPR031101">
    <property type="entry name" value="Ctr9"/>
</dbReference>
<dbReference type="GO" id="GO:0016593">
    <property type="term" value="C:Cdc73/Paf1 complex"/>
    <property type="evidence" value="ECO:0007669"/>
    <property type="project" value="TreeGrafter"/>
</dbReference>
<feature type="compositionally biased region" description="Basic residues" evidence="3">
    <location>
        <begin position="333"/>
        <end position="346"/>
    </location>
</feature>
<feature type="compositionally biased region" description="Basic and acidic residues" evidence="3">
    <location>
        <begin position="352"/>
        <end position="382"/>
    </location>
</feature>
<keyword evidence="1" id="KW-0677">Repeat</keyword>
<name>A0AAV2BUH2_9ARAC</name>
<dbReference type="Proteomes" id="UP001497382">
    <property type="component" value="Unassembled WGS sequence"/>
</dbReference>
<evidence type="ECO:0000313" key="5">
    <source>
        <dbReference type="Proteomes" id="UP001497382"/>
    </source>
</evidence>
<gene>
    <name evidence="4" type="ORF">LARSCL_LOCUS21280</name>
</gene>
<keyword evidence="2" id="KW-0802">TPR repeat</keyword>
<dbReference type="SUPFAM" id="SSF48452">
    <property type="entry name" value="TPR-like"/>
    <property type="match status" value="1"/>
</dbReference>
<feature type="compositionally biased region" description="Basic and acidic residues" evidence="3">
    <location>
        <begin position="419"/>
        <end position="428"/>
    </location>
</feature>
<proteinExistence type="predicted"/>
<comment type="caution">
    <text evidence="4">The sequence shown here is derived from an EMBL/GenBank/DDBJ whole genome shotgun (WGS) entry which is preliminary data.</text>
</comment>
<dbReference type="GO" id="GO:0006355">
    <property type="term" value="P:regulation of DNA-templated transcription"/>
    <property type="evidence" value="ECO:0007669"/>
    <property type="project" value="InterPro"/>
</dbReference>
<dbReference type="InterPro" id="IPR011990">
    <property type="entry name" value="TPR-like_helical_dom_sf"/>
</dbReference>
<organism evidence="4 5">
    <name type="scientific">Larinioides sclopetarius</name>
    <dbReference type="NCBI Taxonomy" id="280406"/>
    <lineage>
        <taxon>Eukaryota</taxon>
        <taxon>Metazoa</taxon>
        <taxon>Ecdysozoa</taxon>
        <taxon>Arthropoda</taxon>
        <taxon>Chelicerata</taxon>
        <taxon>Arachnida</taxon>
        <taxon>Araneae</taxon>
        <taxon>Araneomorphae</taxon>
        <taxon>Entelegynae</taxon>
        <taxon>Araneoidea</taxon>
        <taxon>Araneidae</taxon>
        <taxon>Larinioides</taxon>
    </lineage>
</organism>
<accession>A0AAV2BUH2</accession>
<dbReference type="EMBL" id="CAXIEN010000494">
    <property type="protein sequence ID" value="CAL1299309.1"/>
    <property type="molecule type" value="Genomic_DNA"/>
</dbReference>
<dbReference type="PANTHER" id="PTHR14027:SF2">
    <property type="entry name" value="RNA POLYMERASE-ASSOCIATED PROTEIN CTR9 HOMOLOG"/>
    <property type="match status" value="1"/>
</dbReference>
<evidence type="ECO:0000256" key="1">
    <source>
        <dbReference type="ARBA" id="ARBA00022737"/>
    </source>
</evidence>
<evidence type="ECO:0000256" key="3">
    <source>
        <dbReference type="SAM" id="MobiDB-lite"/>
    </source>
</evidence>